<dbReference type="GO" id="GO:0003951">
    <property type="term" value="F:NAD+ kinase activity"/>
    <property type="evidence" value="ECO:0007669"/>
    <property type="project" value="InterPro"/>
</dbReference>
<organism evidence="1 2">
    <name type="scientific">Duganella sacchari</name>
    <dbReference type="NCBI Taxonomy" id="551987"/>
    <lineage>
        <taxon>Bacteria</taxon>
        <taxon>Pseudomonadati</taxon>
        <taxon>Pseudomonadota</taxon>
        <taxon>Betaproteobacteria</taxon>
        <taxon>Burkholderiales</taxon>
        <taxon>Oxalobacteraceae</taxon>
        <taxon>Telluria group</taxon>
        <taxon>Duganella</taxon>
    </lineage>
</organism>
<reference evidence="2" key="1">
    <citation type="submission" date="2016-11" db="EMBL/GenBank/DDBJ databases">
        <authorList>
            <person name="Varghese N."/>
            <person name="Submissions S."/>
        </authorList>
    </citation>
    <scope>NUCLEOTIDE SEQUENCE [LARGE SCALE GENOMIC DNA]</scope>
    <source>
        <strain evidence="2">Sac-22</strain>
    </source>
</reference>
<dbReference type="InterPro" id="IPR039065">
    <property type="entry name" value="AcoX-like"/>
</dbReference>
<sequence>MKIGLVANPWAGIGGPAGLKGSDGAGSVQAALAAHSLPQVPARLAAMFAACGETASAIDWYTADGAMGWTALQAAGLQASAVVPVSEPSQAADTRRASGILAGMGIDLLLFAGGDGTARDVLDGLHDAGAVGRLPVLGLPAGVKMQSAVFANHPTAAGLLLRQLQQNGLAVCADAEVMDLDEDALRSGEISPRLYGYLQIPLAPTLTQGGKARHVSGSGAQRMAIARSFAERMEARSLYLIGPGTTTQALLALLGVEGTLLGVDAVLGDGTLLARDATRRELEDLAGDWQASLHLVLSPIGGQGMVLGRGNQQISPRLLRAAGRHGLHVLAPPDKLMSLHGGVLRIDSGDAELDAQFSGYLPVTTGYREQTMWPVSV</sequence>
<dbReference type="Pfam" id="PF20143">
    <property type="entry name" value="NAD_kinase_C"/>
    <property type="match status" value="1"/>
</dbReference>
<dbReference type="InterPro" id="IPR017438">
    <property type="entry name" value="ATP-NAD_kinase_N"/>
</dbReference>
<dbReference type="InterPro" id="IPR002504">
    <property type="entry name" value="NADK"/>
</dbReference>
<dbReference type="InterPro" id="IPR016064">
    <property type="entry name" value="NAD/diacylglycerol_kinase_sf"/>
</dbReference>
<dbReference type="STRING" id="551987.SAMN05192549_107343"/>
<dbReference type="RefSeq" id="WP_072786662.1">
    <property type="nucleotide sequence ID" value="NZ_FRCX01000007.1"/>
</dbReference>
<protein>
    <submittedName>
        <fullName evidence="1">Predicted polyphosphate-or ATP-dependent NAD kinase</fullName>
    </submittedName>
</protein>
<dbReference type="GO" id="GO:0006741">
    <property type="term" value="P:NADP+ biosynthetic process"/>
    <property type="evidence" value="ECO:0007669"/>
    <property type="project" value="InterPro"/>
</dbReference>
<dbReference type="Gene3D" id="3.40.50.10330">
    <property type="entry name" value="Probable inorganic polyphosphate/atp-NAD kinase, domain 1"/>
    <property type="match status" value="1"/>
</dbReference>
<name>A0A1M7QN70_9BURK</name>
<keyword evidence="2" id="KW-1185">Reference proteome</keyword>
<keyword evidence="1" id="KW-0808">Transferase</keyword>
<dbReference type="Pfam" id="PF01513">
    <property type="entry name" value="NAD_kinase"/>
    <property type="match status" value="1"/>
</dbReference>
<keyword evidence="1" id="KW-0418">Kinase</keyword>
<proteinExistence type="predicted"/>
<gene>
    <name evidence="1" type="ORF">SAMN05192549_107343</name>
</gene>
<evidence type="ECO:0000313" key="2">
    <source>
        <dbReference type="Proteomes" id="UP000184339"/>
    </source>
</evidence>
<dbReference type="GO" id="GO:0051287">
    <property type="term" value="F:NAD binding"/>
    <property type="evidence" value="ECO:0007669"/>
    <property type="project" value="UniProtKB-ARBA"/>
</dbReference>
<dbReference type="GO" id="GO:0005524">
    <property type="term" value="F:ATP binding"/>
    <property type="evidence" value="ECO:0007669"/>
    <property type="project" value="UniProtKB-ARBA"/>
</dbReference>
<dbReference type="AlphaFoldDB" id="A0A1M7QN70"/>
<dbReference type="SUPFAM" id="SSF111331">
    <property type="entry name" value="NAD kinase/diacylglycerol kinase-like"/>
    <property type="match status" value="1"/>
</dbReference>
<dbReference type="PANTHER" id="PTHR40697">
    <property type="entry name" value="ACETOIN CATABOLISM PROTEIN X"/>
    <property type="match status" value="1"/>
</dbReference>
<evidence type="ECO:0000313" key="1">
    <source>
        <dbReference type="EMBL" id="SHN32903.1"/>
    </source>
</evidence>
<dbReference type="EMBL" id="FRCX01000007">
    <property type="protein sequence ID" value="SHN32903.1"/>
    <property type="molecule type" value="Genomic_DNA"/>
</dbReference>
<accession>A0A1M7QN70</accession>
<dbReference type="Proteomes" id="UP000184339">
    <property type="component" value="Unassembled WGS sequence"/>
</dbReference>
<dbReference type="OrthoDB" id="5511344at2"/>
<dbReference type="PANTHER" id="PTHR40697:SF2">
    <property type="entry name" value="ATP-NAD KINASE-RELATED"/>
    <property type="match status" value="1"/>
</dbReference>